<evidence type="ECO:0000313" key="13">
    <source>
        <dbReference type="EMBL" id="EOY34556.1"/>
    </source>
</evidence>
<keyword evidence="14" id="KW-1185">Reference proteome</keyword>
<keyword evidence="9 12" id="KW-1133">Transmembrane helix</keyword>
<evidence type="ECO:0000256" key="5">
    <source>
        <dbReference type="ARBA" id="ARBA00022679"/>
    </source>
</evidence>
<proteinExistence type="inferred from homology"/>
<dbReference type="FunCoup" id="A0A061GYG3">
    <property type="interactions" value="22"/>
</dbReference>
<dbReference type="EMBL" id="CM001887">
    <property type="protein sequence ID" value="EOY34556.1"/>
    <property type="molecule type" value="Genomic_DNA"/>
</dbReference>
<dbReference type="GO" id="GO:0048440">
    <property type="term" value="P:carpel development"/>
    <property type="evidence" value="ECO:0007669"/>
    <property type="project" value="EnsemblPlants"/>
</dbReference>
<dbReference type="eggNOG" id="KOG4453">
    <property type="taxonomic scope" value="Eukaryota"/>
</dbReference>
<dbReference type="GO" id="GO:0009737">
    <property type="term" value="P:response to abscisic acid"/>
    <property type="evidence" value="ECO:0007669"/>
    <property type="project" value="EnsemblPlants"/>
</dbReference>
<evidence type="ECO:0000256" key="8">
    <source>
        <dbReference type="ARBA" id="ARBA00022946"/>
    </source>
</evidence>
<dbReference type="GO" id="GO:0016487">
    <property type="term" value="P:farnesol metabolic process"/>
    <property type="evidence" value="ECO:0007669"/>
    <property type="project" value="EnsemblPlants"/>
</dbReference>
<feature type="transmembrane region" description="Helical" evidence="12">
    <location>
        <begin position="311"/>
        <end position="328"/>
    </location>
</feature>
<dbReference type="HOGENOM" id="CLU_058561_0_0_1"/>
<feature type="transmembrane region" description="Helical" evidence="12">
    <location>
        <begin position="222"/>
        <end position="238"/>
    </location>
</feature>
<feature type="transmembrane region" description="Helical" evidence="12">
    <location>
        <begin position="178"/>
        <end position="201"/>
    </location>
</feature>
<dbReference type="GO" id="GO:0016779">
    <property type="term" value="F:nucleotidyltransferase activity"/>
    <property type="evidence" value="ECO:0007669"/>
    <property type="project" value="UniProtKB-KW"/>
</dbReference>
<dbReference type="PANTHER" id="PTHR32523:SF7">
    <property type="entry name" value="FARNESOL KINASE, CHLOROPLASTIC"/>
    <property type="match status" value="1"/>
</dbReference>
<comment type="similarity">
    <text evidence="2">Belongs to the polyprenol kinase family.</text>
</comment>
<dbReference type="Proteomes" id="UP000026915">
    <property type="component" value="Chromosome 9"/>
</dbReference>
<evidence type="ECO:0000256" key="11">
    <source>
        <dbReference type="SAM" id="MobiDB-lite"/>
    </source>
</evidence>
<dbReference type="Gramene" id="EOY34556">
    <property type="protein sequence ID" value="EOY34556"/>
    <property type="gene ID" value="TCM_042186"/>
</dbReference>
<keyword evidence="8" id="KW-0809">Transit peptide</keyword>
<evidence type="ECO:0000256" key="3">
    <source>
        <dbReference type="ARBA" id="ARBA00022528"/>
    </source>
</evidence>
<comment type="subcellular location">
    <subcellularLocation>
        <location evidence="1">Plastid</location>
        <location evidence="1">Chloroplast membrane</location>
        <topology evidence="1">Multi-pass membrane protein</topology>
    </subcellularLocation>
</comment>
<evidence type="ECO:0000256" key="2">
    <source>
        <dbReference type="ARBA" id="ARBA00010794"/>
    </source>
</evidence>
<dbReference type="GO" id="GO:0016301">
    <property type="term" value="F:kinase activity"/>
    <property type="evidence" value="ECO:0000318"/>
    <property type="project" value="GO_Central"/>
</dbReference>
<feature type="region of interest" description="Disordered" evidence="11">
    <location>
        <begin position="44"/>
        <end position="64"/>
    </location>
</feature>
<dbReference type="PANTHER" id="PTHR32523">
    <property type="entry name" value="PHYTOL KINASE 1, CHLOROPLASTIC"/>
    <property type="match status" value="1"/>
</dbReference>
<keyword evidence="7" id="KW-0418">Kinase</keyword>
<name>A0A061GYG3_THECC</name>
<organism evidence="13 14">
    <name type="scientific">Theobroma cacao</name>
    <name type="common">Cacao</name>
    <name type="synonym">Cocoa</name>
    <dbReference type="NCBI Taxonomy" id="3641"/>
    <lineage>
        <taxon>Eukaryota</taxon>
        <taxon>Viridiplantae</taxon>
        <taxon>Streptophyta</taxon>
        <taxon>Embryophyta</taxon>
        <taxon>Tracheophyta</taxon>
        <taxon>Spermatophyta</taxon>
        <taxon>Magnoliopsida</taxon>
        <taxon>eudicotyledons</taxon>
        <taxon>Gunneridae</taxon>
        <taxon>Pentapetalae</taxon>
        <taxon>rosids</taxon>
        <taxon>malvids</taxon>
        <taxon>Malvales</taxon>
        <taxon>Malvaceae</taxon>
        <taxon>Byttnerioideae</taxon>
        <taxon>Theobroma</taxon>
    </lineage>
</organism>
<dbReference type="STRING" id="3641.A0A061GYG3"/>
<accession>A0A061GYG3</accession>
<keyword evidence="5" id="KW-0808">Transferase</keyword>
<evidence type="ECO:0000256" key="9">
    <source>
        <dbReference type="ARBA" id="ARBA00022989"/>
    </source>
</evidence>
<keyword evidence="10 12" id="KW-0472">Membrane</keyword>
<sequence length="352" mass="38481">MASTAVPFYSSTIPKLTSKLNNLIFDPHVSLSFTATSSNEFGNRFSLQSTNSRKPRRNPTPPAASMIFPQNPVLSDVCATVISGFVALSVLRVWQETAKRRLCDQLSSQFWKLTNKNPVVSDLLAAAVCCGVIFAFLLLWQETAKRGLDQKLNRKLVHISIGLVFMLCWPLFSSGYRGAILAAITPGVNIIRMLLIGSGLWKDEATVKSMSRYGDYRELLKGPLYYATTITLACALYWRTSPIAVAAICNLCAGDGIADVVGRRFGRQKLPYNSNKSIAGSVAMATAGFLASVGFMYYFAYFGYIQESWEIVLGFLVVSLASALVESLPISTELDDNLTVTLTSILVGSLVF</sequence>
<feature type="transmembrane region" description="Helical" evidence="12">
    <location>
        <begin position="123"/>
        <end position="140"/>
    </location>
</feature>
<keyword evidence="3" id="KW-0150">Chloroplast</keyword>
<dbReference type="AlphaFoldDB" id="A0A061GYG3"/>
<keyword evidence="6 12" id="KW-0812">Transmembrane</keyword>
<dbReference type="GO" id="GO:0031969">
    <property type="term" value="C:chloroplast membrane"/>
    <property type="evidence" value="ECO:0007669"/>
    <property type="project" value="UniProtKB-SubCell"/>
</dbReference>
<dbReference type="OMA" id="MITFACA"/>
<evidence type="ECO:0000313" key="14">
    <source>
        <dbReference type="Proteomes" id="UP000026915"/>
    </source>
</evidence>
<feature type="transmembrane region" description="Helical" evidence="12">
    <location>
        <begin position="282"/>
        <end position="305"/>
    </location>
</feature>
<protein>
    <submittedName>
        <fullName evidence="13">Phosphatidate cytidylyltransferase family protein isoform 1</fullName>
    </submittedName>
</protein>
<evidence type="ECO:0000256" key="6">
    <source>
        <dbReference type="ARBA" id="ARBA00022692"/>
    </source>
</evidence>
<evidence type="ECO:0000256" key="1">
    <source>
        <dbReference type="ARBA" id="ARBA00004508"/>
    </source>
</evidence>
<evidence type="ECO:0000256" key="10">
    <source>
        <dbReference type="ARBA" id="ARBA00023136"/>
    </source>
</evidence>
<dbReference type="InParanoid" id="A0A061GYG3"/>
<keyword evidence="4" id="KW-0934">Plastid</keyword>
<evidence type="ECO:0000256" key="4">
    <source>
        <dbReference type="ARBA" id="ARBA00022640"/>
    </source>
</evidence>
<gene>
    <name evidence="13" type="ORF">TCM_042186</name>
</gene>
<evidence type="ECO:0000256" key="7">
    <source>
        <dbReference type="ARBA" id="ARBA00022777"/>
    </source>
</evidence>
<keyword evidence="13" id="KW-0548">Nucleotidyltransferase</keyword>
<dbReference type="InterPro" id="IPR039606">
    <property type="entry name" value="Phytol/farnesol_kinase"/>
</dbReference>
<reference evidence="13 14" key="1">
    <citation type="journal article" date="2013" name="Genome Biol.">
        <title>The genome sequence of the most widely cultivated cacao type and its use to identify candidate genes regulating pod color.</title>
        <authorList>
            <person name="Motamayor J.C."/>
            <person name="Mockaitis K."/>
            <person name="Schmutz J."/>
            <person name="Haiminen N."/>
            <person name="Iii D.L."/>
            <person name="Cornejo O."/>
            <person name="Findley S.D."/>
            <person name="Zheng P."/>
            <person name="Utro F."/>
            <person name="Royaert S."/>
            <person name="Saski C."/>
            <person name="Jenkins J."/>
            <person name="Podicheti R."/>
            <person name="Zhao M."/>
            <person name="Scheffler B.E."/>
            <person name="Stack J.C."/>
            <person name="Feltus F.A."/>
            <person name="Mustiga G.M."/>
            <person name="Amores F."/>
            <person name="Phillips W."/>
            <person name="Marelli J.P."/>
            <person name="May G.D."/>
            <person name="Shapiro H."/>
            <person name="Ma J."/>
            <person name="Bustamante C.D."/>
            <person name="Schnell R.J."/>
            <person name="Main D."/>
            <person name="Gilbert D."/>
            <person name="Parida L."/>
            <person name="Kuhn D.N."/>
        </authorList>
    </citation>
    <scope>NUCLEOTIDE SEQUENCE [LARGE SCALE GENOMIC DNA]</scope>
    <source>
        <strain evidence="14">cv. Matina 1-6</strain>
    </source>
</reference>
<dbReference type="GO" id="GO:0052673">
    <property type="term" value="F:prenol kinase activity"/>
    <property type="evidence" value="ECO:0007669"/>
    <property type="project" value="EnsemblPlants"/>
</dbReference>
<feature type="transmembrane region" description="Helical" evidence="12">
    <location>
        <begin position="152"/>
        <end position="172"/>
    </location>
</feature>
<evidence type="ECO:0000256" key="12">
    <source>
        <dbReference type="SAM" id="Phobius"/>
    </source>
</evidence>